<protein>
    <recommendedName>
        <fullName evidence="1">Peptidase S1 domain-containing protein</fullName>
    </recommendedName>
</protein>
<dbReference type="EMBL" id="KV906738">
    <property type="protein sequence ID" value="OON14301.1"/>
    <property type="molecule type" value="Genomic_DNA"/>
</dbReference>
<dbReference type="Proteomes" id="UP000243686">
    <property type="component" value="Unassembled WGS sequence"/>
</dbReference>
<organism evidence="2 3">
    <name type="scientific">Opisthorchis viverrini</name>
    <name type="common">Southeast Asian liver fluke</name>
    <dbReference type="NCBI Taxonomy" id="6198"/>
    <lineage>
        <taxon>Eukaryota</taxon>
        <taxon>Metazoa</taxon>
        <taxon>Spiralia</taxon>
        <taxon>Lophotrochozoa</taxon>
        <taxon>Platyhelminthes</taxon>
        <taxon>Trematoda</taxon>
        <taxon>Digenea</taxon>
        <taxon>Opisthorchiida</taxon>
        <taxon>Opisthorchiata</taxon>
        <taxon>Opisthorchiidae</taxon>
        <taxon>Opisthorchis</taxon>
    </lineage>
</organism>
<name>A0A1S8WIL9_OPIVI</name>
<accession>A0A1S8WIL9</accession>
<dbReference type="Pfam" id="PF00089">
    <property type="entry name" value="Trypsin"/>
    <property type="match status" value="1"/>
</dbReference>
<reference evidence="2 3" key="1">
    <citation type="submission" date="2015-03" db="EMBL/GenBank/DDBJ databases">
        <title>Draft genome of the nematode, Opisthorchis viverrini.</title>
        <authorList>
            <person name="Mitreva M."/>
        </authorList>
    </citation>
    <scope>NUCLEOTIDE SEQUENCE [LARGE SCALE GENOMIC DNA]</scope>
    <source>
        <strain evidence="2">Khon Kaen</strain>
    </source>
</reference>
<dbReference type="InterPro" id="IPR001254">
    <property type="entry name" value="Trypsin_dom"/>
</dbReference>
<sequence>MLDEQVPHFDMNLELIFPHPEYNGTTIANDIALIKLAEQVQLGPNQATVICPETVVSPPAGDTPRKVGL</sequence>
<dbReference type="InterPro" id="IPR009003">
    <property type="entry name" value="Peptidase_S1_PA"/>
</dbReference>
<evidence type="ECO:0000313" key="2">
    <source>
        <dbReference type="EMBL" id="OON14301.1"/>
    </source>
</evidence>
<proteinExistence type="predicted"/>
<dbReference type="SUPFAM" id="SSF50494">
    <property type="entry name" value="Trypsin-like serine proteases"/>
    <property type="match status" value="1"/>
</dbReference>
<keyword evidence="3" id="KW-1185">Reference proteome</keyword>
<gene>
    <name evidence="2" type="ORF">X801_09909</name>
</gene>
<dbReference type="Gene3D" id="2.40.10.10">
    <property type="entry name" value="Trypsin-like serine proteases"/>
    <property type="match status" value="1"/>
</dbReference>
<feature type="domain" description="Peptidase S1" evidence="1">
    <location>
        <begin position="11"/>
        <end position="67"/>
    </location>
</feature>
<evidence type="ECO:0000313" key="3">
    <source>
        <dbReference type="Proteomes" id="UP000243686"/>
    </source>
</evidence>
<dbReference type="AlphaFoldDB" id="A0A1S8WIL9"/>
<dbReference type="GO" id="GO:0006508">
    <property type="term" value="P:proteolysis"/>
    <property type="evidence" value="ECO:0007669"/>
    <property type="project" value="InterPro"/>
</dbReference>
<dbReference type="InterPro" id="IPR043504">
    <property type="entry name" value="Peptidase_S1_PA_chymotrypsin"/>
</dbReference>
<evidence type="ECO:0000259" key="1">
    <source>
        <dbReference type="Pfam" id="PF00089"/>
    </source>
</evidence>
<dbReference type="GO" id="GO:0004252">
    <property type="term" value="F:serine-type endopeptidase activity"/>
    <property type="evidence" value="ECO:0007669"/>
    <property type="project" value="InterPro"/>
</dbReference>